<dbReference type="Proteomes" id="UP000637074">
    <property type="component" value="Unassembled WGS sequence"/>
</dbReference>
<proteinExistence type="predicted"/>
<accession>A0ABQ3N262</accession>
<dbReference type="RefSeq" id="WP_191271793.1">
    <property type="nucleotide sequence ID" value="NZ_BNDS01000006.1"/>
</dbReference>
<name>A0ABQ3N262_9BACI</name>
<protein>
    <recommendedName>
        <fullName evidence="3">Heptaprenyl diphosphate synthase</fullName>
    </recommendedName>
</protein>
<keyword evidence="2" id="KW-1185">Reference proteome</keyword>
<comment type="caution">
    <text evidence="1">The sequence shown here is derived from an EMBL/GenBank/DDBJ whole genome shotgun (WGS) entry which is preliminary data.</text>
</comment>
<dbReference type="EMBL" id="BNDS01000006">
    <property type="protein sequence ID" value="GHH98181.1"/>
    <property type="molecule type" value="Genomic_DNA"/>
</dbReference>
<evidence type="ECO:0000313" key="2">
    <source>
        <dbReference type="Proteomes" id="UP000637074"/>
    </source>
</evidence>
<dbReference type="InterPro" id="IPR009920">
    <property type="entry name" value="HEPPP_synth_su1"/>
</dbReference>
<dbReference type="Pfam" id="PF07307">
    <property type="entry name" value="HEPPP_synt_1"/>
    <property type="match status" value="1"/>
</dbReference>
<organism evidence="1 2">
    <name type="scientific">Neobacillus kokaensis</name>
    <dbReference type="NCBI Taxonomy" id="2759023"/>
    <lineage>
        <taxon>Bacteria</taxon>
        <taxon>Bacillati</taxon>
        <taxon>Bacillota</taxon>
        <taxon>Bacilli</taxon>
        <taxon>Bacillales</taxon>
        <taxon>Bacillaceae</taxon>
        <taxon>Neobacillus</taxon>
    </lineage>
</organism>
<reference evidence="1 2" key="1">
    <citation type="journal article" date="2022" name="Int. J. Syst. Evol. Microbiol.">
        <title>Neobacillus kokaensis sp. nov., isolated from soil.</title>
        <authorList>
            <person name="Yuki K."/>
            <person name="Matsubara H."/>
            <person name="Yamaguchi S."/>
        </authorList>
    </citation>
    <scope>NUCLEOTIDE SEQUENCE [LARGE SCALE GENOMIC DNA]</scope>
    <source>
        <strain evidence="1 2">LOB 377</strain>
    </source>
</reference>
<evidence type="ECO:0000313" key="1">
    <source>
        <dbReference type="EMBL" id="GHH98181.1"/>
    </source>
</evidence>
<dbReference type="Gene3D" id="1.20.120.1450">
    <property type="match status" value="1"/>
</dbReference>
<sequence length="270" mass="31659">MQDIRQNFMNIKEKVEQYVFDKYLLKHIDTPVIDEDKLLILVSIMDHLELPFTKLENFATSIMLIQTALDTHEHISRTSDNEKSRQLTVLAGDYYSGLYYKLLADSEDILMVKTLSTGVREVNEHKISVYHLETDSLETLIESIKVLECSLLERFVSYFQVDLWNEQTANLLLFKRLLQEKKRYLQKESSVVFDGFRNLTTYSHQGHEGELLKGQQDQLINVCDEYLDRSKQIIKDGINNIPFLNELLEKRIGCLLQEHQPYVKTFMEEG</sequence>
<evidence type="ECO:0008006" key="3">
    <source>
        <dbReference type="Google" id="ProtNLM"/>
    </source>
</evidence>
<gene>
    <name evidence="1" type="ORF">AM1BK_17240</name>
</gene>